<gene>
    <name evidence="1" type="ORF">ABE41_006720</name>
</gene>
<name>A0A1B1Z2K6_9BACL</name>
<organism evidence="1 2">
    <name type="scientific">Fictibacillus arsenicus</name>
    <dbReference type="NCBI Taxonomy" id="255247"/>
    <lineage>
        <taxon>Bacteria</taxon>
        <taxon>Bacillati</taxon>
        <taxon>Bacillota</taxon>
        <taxon>Bacilli</taxon>
        <taxon>Bacillales</taxon>
        <taxon>Fictibacillaceae</taxon>
        <taxon>Fictibacillus</taxon>
    </lineage>
</organism>
<dbReference type="KEGG" id="far:ABE41_006720"/>
<dbReference type="STRING" id="255247.ABE41_006720"/>
<dbReference type="RefSeq" id="WP_066287890.1">
    <property type="nucleotide sequence ID" value="NZ_CP016761.1"/>
</dbReference>
<protein>
    <recommendedName>
        <fullName evidence="3">Competence protein</fullName>
    </recommendedName>
</protein>
<dbReference type="Pfam" id="PF06338">
    <property type="entry name" value="ComK"/>
    <property type="match status" value="1"/>
</dbReference>
<dbReference type="InterPro" id="IPR010461">
    <property type="entry name" value="ComK"/>
</dbReference>
<evidence type="ECO:0000313" key="2">
    <source>
        <dbReference type="Proteomes" id="UP000077412"/>
    </source>
</evidence>
<sequence>MKLTMTHEKVKDYEINGDTMAIVPFINVKGAVCSEVYEREAVILVEKKPFRIIKDNCLYYGGSYDGKKEAARINMGKMCFAPIMIDSKLDLYFFPIQSPRNDTCIWLAQPHIRRIDRTGHKRASVIFSNGMDLPIANTRASLVGKLHRAAQYRSVLVNRTNDRERERERERDRDPVLT</sequence>
<accession>A0A1B1Z2K6</accession>
<proteinExistence type="predicted"/>
<evidence type="ECO:0000313" key="1">
    <source>
        <dbReference type="EMBL" id="ANX11696.1"/>
    </source>
</evidence>
<reference evidence="1 2" key="1">
    <citation type="submission" date="2016-08" db="EMBL/GenBank/DDBJ databases">
        <title>Complete genome sequence of Fictibacillus arsenicus G25-54, a strain with toxicity to nematodes and a potential arsenic-resistance activity.</title>
        <authorList>
            <person name="Zheng Z."/>
        </authorList>
    </citation>
    <scope>NUCLEOTIDE SEQUENCE [LARGE SCALE GENOMIC DNA]</scope>
    <source>
        <strain evidence="1 2">G25-54</strain>
    </source>
</reference>
<dbReference type="GO" id="GO:0030420">
    <property type="term" value="P:establishment of competence for transformation"/>
    <property type="evidence" value="ECO:0007669"/>
    <property type="project" value="InterPro"/>
</dbReference>
<evidence type="ECO:0008006" key="3">
    <source>
        <dbReference type="Google" id="ProtNLM"/>
    </source>
</evidence>
<dbReference type="AlphaFoldDB" id="A0A1B1Z2K6"/>
<keyword evidence="2" id="KW-1185">Reference proteome</keyword>
<dbReference type="OrthoDB" id="2417337at2"/>
<dbReference type="EMBL" id="CP016761">
    <property type="protein sequence ID" value="ANX11696.1"/>
    <property type="molecule type" value="Genomic_DNA"/>
</dbReference>
<dbReference type="Proteomes" id="UP000077412">
    <property type="component" value="Chromosome"/>
</dbReference>